<dbReference type="PANTHER" id="PTHR13191:SF0">
    <property type="entry name" value="RIBOSOMAL RNA-PROCESSING PROTEIN 7 HOMOLOG A-RELATED"/>
    <property type="match status" value="1"/>
</dbReference>
<evidence type="ECO:0000259" key="5">
    <source>
        <dbReference type="PROSITE" id="PS50102"/>
    </source>
</evidence>
<evidence type="ECO:0000313" key="8">
    <source>
        <dbReference type="RefSeq" id="XP_005188186.1"/>
    </source>
</evidence>
<dbReference type="Pfam" id="PF17799">
    <property type="entry name" value="RRM_Rrp7"/>
    <property type="match status" value="1"/>
</dbReference>
<dbReference type="SUPFAM" id="SSF54928">
    <property type="entry name" value="RNA-binding domain, RBD"/>
    <property type="match status" value="1"/>
</dbReference>
<dbReference type="KEGG" id="mde:101897124"/>
<dbReference type="GO" id="GO:0032545">
    <property type="term" value="C:CURI complex"/>
    <property type="evidence" value="ECO:0007669"/>
    <property type="project" value="TreeGrafter"/>
</dbReference>
<comment type="similarity">
    <text evidence="1">Belongs to the RRP7 family.</text>
</comment>
<dbReference type="eggNOG" id="KOG4008">
    <property type="taxonomic scope" value="Eukaryota"/>
</dbReference>
<organism evidence="6">
    <name type="scientific">Musca domestica</name>
    <name type="common">House fly</name>
    <dbReference type="NCBI Taxonomy" id="7370"/>
    <lineage>
        <taxon>Eukaryota</taxon>
        <taxon>Metazoa</taxon>
        <taxon>Ecdysozoa</taxon>
        <taxon>Arthropoda</taxon>
        <taxon>Hexapoda</taxon>
        <taxon>Insecta</taxon>
        <taxon>Pterygota</taxon>
        <taxon>Neoptera</taxon>
        <taxon>Endopterygota</taxon>
        <taxon>Diptera</taxon>
        <taxon>Brachycera</taxon>
        <taxon>Muscomorpha</taxon>
        <taxon>Muscoidea</taxon>
        <taxon>Muscidae</taxon>
        <taxon>Musca</taxon>
    </lineage>
</organism>
<dbReference type="PROSITE" id="PS50102">
    <property type="entry name" value="RRM"/>
    <property type="match status" value="1"/>
</dbReference>
<dbReference type="InterPro" id="IPR000504">
    <property type="entry name" value="RRM_dom"/>
</dbReference>
<dbReference type="InterPro" id="IPR024326">
    <property type="entry name" value="RRP7_C"/>
</dbReference>
<evidence type="ECO:0000313" key="7">
    <source>
        <dbReference type="Proteomes" id="UP001652621"/>
    </source>
</evidence>
<dbReference type="InterPro" id="IPR035979">
    <property type="entry name" value="RBD_domain_sf"/>
</dbReference>
<dbReference type="VEuPathDB" id="VectorBase:MDOMA2_006766"/>
<dbReference type="OrthoDB" id="5390at2759"/>
<dbReference type="CDD" id="cd12951">
    <property type="entry name" value="RRP7_Rrp7A"/>
    <property type="match status" value="1"/>
</dbReference>
<dbReference type="GO" id="GO:0000028">
    <property type="term" value="P:ribosomal small subunit assembly"/>
    <property type="evidence" value="ECO:0007669"/>
    <property type="project" value="TreeGrafter"/>
</dbReference>
<dbReference type="AlphaFoldDB" id="A0A1I8N8S0"/>
<dbReference type="InterPro" id="IPR034890">
    <property type="entry name" value="Rrp7A_RRM"/>
</dbReference>
<dbReference type="InterPro" id="IPR040447">
    <property type="entry name" value="RRM_Rrp7"/>
</dbReference>
<dbReference type="GO" id="GO:0034456">
    <property type="term" value="C:UTP-C complex"/>
    <property type="evidence" value="ECO:0007669"/>
    <property type="project" value="TreeGrafter"/>
</dbReference>
<dbReference type="GO" id="GO:0003723">
    <property type="term" value="F:RNA binding"/>
    <property type="evidence" value="ECO:0007669"/>
    <property type="project" value="UniProtKB-UniRule"/>
</dbReference>
<protein>
    <submittedName>
        <fullName evidence="8">Ribosomal RNA-processing protein 7 homolog A</fullName>
    </submittedName>
</protein>
<reference evidence="8" key="2">
    <citation type="submission" date="2025-04" db="UniProtKB">
        <authorList>
            <consortium name="RefSeq"/>
        </authorList>
    </citation>
    <scope>IDENTIFICATION</scope>
    <source>
        <strain evidence="8">Aabys</strain>
    </source>
</reference>
<dbReference type="GO" id="GO:0006364">
    <property type="term" value="P:rRNA processing"/>
    <property type="evidence" value="ECO:0007669"/>
    <property type="project" value="TreeGrafter"/>
</dbReference>
<evidence type="ECO:0000256" key="4">
    <source>
        <dbReference type="SAM" id="Coils"/>
    </source>
</evidence>
<dbReference type="InterPro" id="IPR012677">
    <property type="entry name" value="Nucleotide-bd_a/b_plait_sf"/>
</dbReference>
<dbReference type="RefSeq" id="XP_005188186.1">
    <property type="nucleotide sequence ID" value="XM_005188129.3"/>
</dbReference>
<dbReference type="PANTHER" id="PTHR13191">
    <property type="entry name" value="RIBOSOMAL RNA PROCESSING PROTEIN 7-RELATED"/>
    <property type="match status" value="1"/>
</dbReference>
<keyword evidence="4" id="KW-0175">Coiled coil</keyword>
<evidence type="ECO:0000313" key="6">
    <source>
        <dbReference type="EnsemblMetazoa" id="MDOA012746-PA"/>
    </source>
</evidence>
<evidence type="ECO:0000256" key="1">
    <source>
        <dbReference type="ARBA" id="ARBA00006110"/>
    </source>
</evidence>
<evidence type="ECO:0000256" key="3">
    <source>
        <dbReference type="PROSITE-ProRule" id="PRU00176"/>
    </source>
</evidence>
<feature type="coiled-coil region" evidence="4">
    <location>
        <begin position="200"/>
        <end position="259"/>
    </location>
</feature>
<dbReference type="EnsemblMetazoa" id="MDOA012746-RA">
    <property type="protein sequence ID" value="MDOA012746-PA"/>
    <property type="gene ID" value="MDOA012746"/>
</dbReference>
<gene>
    <name evidence="6" type="primary">101897124</name>
    <name evidence="8" type="synonym">LOC101897124</name>
</gene>
<evidence type="ECO:0000256" key="2">
    <source>
        <dbReference type="ARBA" id="ARBA00022884"/>
    </source>
</evidence>
<sequence length="265" mass="30853">MPEIEGYKVVPLRVTPDAEHCHSIYMKEHFIRLMDPNKPKGRTLFLLNVPPYVTEKSLQTFFEQVGPVVSVLFAQKAGRDEDQKWMQKVTEFSNSEAPFTFKVAYVVFKNTNSVSRALELKSIDLFSPTSKESYIVTGMQLWHTQYNDRILDVDKTQAYIDEYMTAYDERERAAAEAAKTSEADADGWVTVGKRGNNAGFEQTEGNIGKLEEKMEKSKKRKELTNFYTFQIRESKMKNIVELRKKFEEDKKKIEALKQTRRFRPF</sequence>
<dbReference type="GeneID" id="101897124"/>
<dbReference type="CDD" id="cd12294">
    <property type="entry name" value="RRM_Rrp7A"/>
    <property type="match status" value="1"/>
</dbReference>
<keyword evidence="2 3" id="KW-0694">RNA-binding</keyword>
<dbReference type="Gene3D" id="3.30.70.330">
    <property type="match status" value="1"/>
</dbReference>
<name>A0A1I8N8S0_MUSDO</name>
<keyword evidence="7" id="KW-1185">Reference proteome</keyword>
<dbReference type="STRING" id="7370.A0A1I8N8S0"/>
<dbReference type="Pfam" id="PF12923">
    <property type="entry name" value="RRP7"/>
    <property type="match status" value="1"/>
</dbReference>
<dbReference type="Proteomes" id="UP001652621">
    <property type="component" value="Unplaced"/>
</dbReference>
<reference evidence="6" key="1">
    <citation type="submission" date="2020-05" db="UniProtKB">
        <authorList>
            <consortium name="EnsemblMetazoa"/>
        </authorList>
    </citation>
    <scope>IDENTIFICATION</scope>
    <source>
        <strain evidence="6">Aabys</strain>
    </source>
</reference>
<dbReference type="InterPro" id="IPR040446">
    <property type="entry name" value="RRP7"/>
</dbReference>
<proteinExistence type="inferred from homology"/>
<dbReference type="Gene3D" id="6.10.250.1770">
    <property type="match status" value="1"/>
</dbReference>
<feature type="domain" description="RRM" evidence="5">
    <location>
        <begin position="42"/>
        <end position="158"/>
    </location>
</feature>
<dbReference type="VEuPathDB" id="VectorBase:MDOA012746"/>
<accession>A0A1I8N8S0</accession>